<dbReference type="RefSeq" id="WP_098074868.1">
    <property type="nucleotide sequence ID" value="NZ_PDEQ01000003.1"/>
</dbReference>
<keyword evidence="2" id="KW-0378">Hydrolase</keyword>
<sequence length="233" mass="26537">MNLDASHSFGVQAGADPFSPLIELAIELAAEWHQGQHRKGRWRPPTFEYEEENVAVRVPVMAHLTSVASIVQRAGWPDPVVAAAYLHDILEDRNREGQYYDRSALIDAVGEEVTGYVETLTETKLGPDGSYLSWRERKEEYIQQIREGTPEAAGISLADKLHNLWTMNQSLDLGINIFADSKGRKGLSAGPERQLWFYSAVLEATREHEDPRLPPMRERLQYELDRFKEFTAR</sequence>
<gene>
    <name evidence="2" type="ORF">CRI94_06420</name>
</gene>
<dbReference type="EMBL" id="PDEQ01000003">
    <property type="protein sequence ID" value="PEN13705.1"/>
    <property type="molecule type" value="Genomic_DNA"/>
</dbReference>
<evidence type="ECO:0000313" key="2">
    <source>
        <dbReference type="EMBL" id="PEN13705.1"/>
    </source>
</evidence>
<protein>
    <submittedName>
        <fullName evidence="2">Phosphohydrolase</fullName>
    </submittedName>
</protein>
<dbReference type="Pfam" id="PF13328">
    <property type="entry name" value="HD_4"/>
    <property type="match status" value="1"/>
</dbReference>
<dbReference type="InterPro" id="IPR052194">
    <property type="entry name" value="MESH1"/>
</dbReference>
<accession>A0A2A8CYD4</accession>
<reference evidence="2 3" key="1">
    <citation type="submission" date="2017-10" db="EMBL/GenBank/DDBJ databases">
        <title>Draft genome of Longibacter Salinarum.</title>
        <authorList>
            <person name="Goh K.M."/>
            <person name="Shamsir M.S."/>
            <person name="Lim S.W."/>
        </authorList>
    </citation>
    <scope>NUCLEOTIDE SEQUENCE [LARGE SCALE GENOMIC DNA]</scope>
    <source>
        <strain evidence="2 3">KCTC 52045</strain>
    </source>
</reference>
<keyword evidence="3" id="KW-1185">Reference proteome</keyword>
<dbReference type="SMART" id="SM00471">
    <property type="entry name" value="HDc"/>
    <property type="match status" value="1"/>
</dbReference>
<evidence type="ECO:0000259" key="1">
    <source>
        <dbReference type="SMART" id="SM00471"/>
    </source>
</evidence>
<dbReference type="AlphaFoldDB" id="A0A2A8CYD4"/>
<dbReference type="Proteomes" id="UP000220102">
    <property type="component" value="Unassembled WGS sequence"/>
</dbReference>
<feature type="domain" description="HD/PDEase" evidence="1">
    <location>
        <begin position="56"/>
        <end position="173"/>
    </location>
</feature>
<organism evidence="2 3">
    <name type="scientific">Longibacter salinarum</name>
    <dbReference type="NCBI Taxonomy" id="1850348"/>
    <lineage>
        <taxon>Bacteria</taxon>
        <taxon>Pseudomonadati</taxon>
        <taxon>Rhodothermota</taxon>
        <taxon>Rhodothermia</taxon>
        <taxon>Rhodothermales</taxon>
        <taxon>Salisaetaceae</taxon>
        <taxon>Longibacter</taxon>
    </lineage>
</organism>
<name>A0A2A8CYD4_9BACT</name>
<dbReference type="InterPro" id="IPR003607">
    <property type="entry name" value="HD/PDEase_dom"/>
</dbReference>
<dbReference type="CDD" id="cd00077">
    <property type="entry name" value="HDc"/>
    <property type="match status" value="1"/>
</dbReference>
<dbReference type="PANTHER" id="PTHR46246:SF1">
    <property type="entry name" value="GUANOSINE-3',5'-BIS(DIPHOSPHATE) 3'-PYROPHOSPHOHYDROLASE MESH1"/>
    <property type="match status" value="1"/>
</dbReference>
<dbReference type="OrthoDB" id="9802385at2"/>
<dbReference type="GO" id="GO:0008893">
    <property type="term" value="F:guanosine-3',5'-bis(diphosphate) 3'-diphosphatase activity"/>
    <property type="evidence" value="ECO:0007669"/>
    <property type="project" value="TreeGrafter"/>
</dbReference>
<comment type="caution">
    <text evidence="2">The sequence shown here is derived from an EMBL/GenBank/DDBJ whole genome shotgun (WGS) entry which is preliminary data.</text>
</comment>
<evidence type="ECO:0000313" key="3">
    <source>
        <dbReference type="Proteomes" id="UP000220102"/>
    </source>
</evidence>
<dbReference type="PANTHER" id="PTHR46246">
    <property type="entry name" value="GUANOSINE-3',5'-BIS(DIPHOSPHATE) 3'-PYROPHOSPHOHYDROLASE MESH1"/>
    <property type="match status" value="1"/>
</dbReference>
<proteinExistence type="predicted"/>
<dbReference type="Gene3D" id="1.10.3210.10">
    <property type="entry name" value="Hypothetical protein af1432"/>
    <property type="match status" value="1"/>
</dbReference>
<dbReference type="SUPFAM" id="SSF109604">
    <property type="entry name" value="HD-domain/PDEase-like"/>
    <property type="match status" value="1"/>
</dbReference>